<dbReference type="EMBL" id="AMZH03020996">
    <property type="protein sequence ID" value="RRT38650.1"/>
    <property type="molecule type" value="Genomic_DNA"/>
</dbReference>
<feature type="chain" id="PRO_5019464293" description="Secreted protein" evidence="1">
    <location>
        <begin position="19"/>
        <end position="191"/>
    </location>
</feature>
<organism evidence="2 3">
    <name type="scientific">Ensete ventricosum</name>
    <name type="common">Abyssinian banana</name>
    <name type="synonym">Musa ensete</name>
    <dbReference type="NCBI Taxonomy" id="4639"/>
    <lineage>
        <taxon>Eukaryota</taxon>
        <taxon>Viridiplantae</taxon>
        <taxon>Streptophyta</taxon>
        <taxon>Embryophyta</taxon>
        <taxon>Tracheophyta</taxon>
        <taxon>Spermatophyta</taxon>
        <taxon>Magnoliopsida</taxon>
        <taxon>Liliopsida</taxon>
        <taxon>Zingiberales</taxon>
        <taxon>Musaceae</taxon>
        <taxon>Ensete</taxon>
    </lineage>
</organism>
<gene>
    <name evidence="2" type="ORF">B296_00052110</name>
</gene>
<dbReference type="Proteomes" id="UP000287651">
    <property type="component" value="Unassembled WGS sequence"/>
</dbReference>
<proteinExistence type="predicted"/>
<name>A0A426XGU2_ENSVE</name>
<protein>
    <recommendedName>
        <fullName evidence="4">Secreted protein</fullName>
    </recommendedName>
</protein>
<dbReference type="AlphaFoldDB" id="A0A426XGU2"/>
<evidence type="ECO:0000313" key="3">
    <source>
        <dbReference type="Proteomes" id="UP000287651"/>
    </source>
</evidence>
<evidence type="ECO:0000313" key="2">
    <source>
        <dbReference type="EMBL" id="RRT38650.1"/>
    </source>
</evidence>
<comment type="caution">
    <text evidence="2">The sequence shown here is derived from an EMBL/GenBank/DDBJ whole genome shotgun (WGS) entry which is preliminary data.</text>
</comment>
<sequence>MSALLCLGLRLHLRSALGTTASSLTKEWAAEGNCSLGRFLLYDRSAANSSVEGRRSLLRSAIPSGESVILGVEGRRLFSLRRGTDSRARKGGGCATIRAGFIVALRSYGNSSVERATAATLVCGTLLRILCSSGMLLRWLLPSGLHWLLNSGMPLSSSHSGRGLLLSRWLLHSKRGLLLSNSHWFLPSSLG</sequence>
<accession>A0A426XGU2</accession>
<evidence type="ECO:0008006" key="4">
    <source>
        <dbReference type="Google" id="ProtNLM"/>
    </source>
</evidence>
<reference evidence="2 3" key="1">
    <citation type="journal article" date="2014" name="Agronomy (Basel)">
        <title>A Draft Genome Sequence for Ensete ventricosum, the Drought-Tolerant Tree Against Hunger.</title>
        <authorList>
            <person name="Harrison J."/>
            <person name="Moore K.A."/>
            <person name="Paszkiewicz K."/>
            <person name="Jones T."/>
            <person name="Grant M."/>
            <person name="Ambacheew D."/>
            <person name="Muzemil S."/>
            <person name="Studholme D.J."/>
        </authorList>
    </citation>
    <scope>NUCLEOTIDE SEQUENCE [LARGE SCALE GENOMIC DNA]</scope>
</reference>
<keyword evidence="1" id="KW-0732">Signal</keyword>
<evidence type="ECO:0000256" key="1">
    <source>
        <dbReference type="SAM" id="SignalP"/>
    </source>
</evidence>
<feature type="signal peptide" evidence="1">
    <location>
        <begin position="1"/>
        <end position="18"/>
    </location>
</feature>